<gene>
    <name evidence="1" type="ORF">EIO64_04405</name>
</gene>
<evidence type="ECO:0000313" key="1">
    <source>
        <dbReference type="EMBL" id="QCI58555.2"/>
    </source>
</evidence>
<sequence length="111" mass="12271">MAKAARSSEKVPKSRAALTPEAREKQLIALAIDVAEEQMRNGTASSQVISHFLKLGSTRAQIEKELLEKQRDLAAAKAEAIESSAKMEDLYLKAAKAMKSYQGQEDEEDEY</sequence>
<accession>A0A856HXH8</accession>
<organism evidence="1 2">
    <name type="scientific">Dysosmobacter welbionis</name>
    <dbReference type="NCBI Taxonomy" id="2093857"/>
    <lineage>
        <taxon>Bacteria</taxon>
        <taxon>Bacillati</taxon>
        <taxon>Bacillota</taxon>
        <taxon>Clostridia</taxon>
        <taxon>Eubacteriales</taxon>
        <taxon>Oscillospiraceae</taxon>
        <taxon>Dysosmobacter</taxon>
    </lineage>
</organism>
<reference evidence="2" key="1">
    <citation type="submission" date="2018-12" db="EMBL/GenBank/DDBJ databases">
        <title>Dusodibacter welbiota gen. nov., sp. nov., isolated from human faeces and emended description of the Oscillibacter genus.</title>
        <authorList>
            <person name="Le Roy T."/>
            <person name="Van der Smissen P."/>
            <person name="Delzenne N."/>
            <person name="Muccioli G."/>
            <person name="Collet J.F."/>
            <person name="Cani P.D."/>
        </authorList>
    </citation>
    <scope>NUCLEOTIDE SEQUENCE [LARGE SCALE GENOMIC DNA]</scope>
    <source>
        <strain evidence="2">J115</strain>
    </source>
</reference>
<dbReference type="RefSeq" id="WP_181446421.1">
    <property type="nucleotide sequence ID" value="NZ_CP034413.3"/>
</dbReference>
<dbReference type="KEGG" id="obj:EIO64_04405"/>
<dbReference type="AlphaFoldDB" id="A0A856HXH8"/>
<name>A0A856HXH8_9FIRM</name>
<dbReference type="Proteomes" id="UP000298642">
    <property type="component" value="Chromosome"/>
</dbReference>
<protein>
    <submittedName>
        <fullName evidence="1">Uncharacterized protein</fullName>
    </submittedName>
</protein>
<keyword evidence="2" id="KW-1185">Reference proteome</keyword>
<evidence type="ECO:0000313" key="2">
    <source>
        <dbReference type="Proteomes" id="UP000298642"/>
    </source>
</evidence>
<dbReference type="EMBL" id="CP034413">
    <property type="protein sequence ID" value="QCI58555.2"/>
    <property type="molecule type" value="Genomic_DNA"/>
</dbReference>
<proteinExistence type="predicted"/>